<organism evidence="1 2">
    <name type="scientific">Oculimacula yallundae</name>
    <dbReference type="NCBI Taxonomy" id="86028"/>
    <lineage>
        <taxon>Eukaryota</taxon>
        <taxon>Fungi</taxon>
        <taxon>Dikarya</taxon>
        <taxon>Ascomycota</taxon>
        <taxon>Pezizomycotina</taxon>
        <taxon>Leotiomycetes</taxon>
        <taxon>Helotiales</taxon>
        <taxon>Ploettnerulaceae</taxon>
        <taxon>Oculimacula</taxon>
    </lineage>
</organism>
<comment type="caution">
    <text evidence="1">The sequence shown here is derived from an EMBL/GenBank/DDBJ whole genome shotgun (WGS) entry which is preliminary data.</text>
</comment>
<dbReference type="EMBL" id="JAZHXI010000023">
    <property type="protein sequence ID" value="KAL2060355.1"/>
    <property type="molecule type" value="Genomic_DNA"/>
</dbReference>
<keyword evidence="2" id="KW-1185">Reference proteome</keyword>
<evidence type="ECO:0000313" key="1">
    <source>
        <dbReference type="EMBL" id="KAL2060355.1"/>
    </source>
</evidence>
<accession>A0ABR4BRS5</accession>
<gene>
    <name evidence="1" type="ORF">VTL71DRAFT_9750</name>
</gene>
<evidence type="ECO:0000313" key="2">
    <source>
        <dbReference type="Proteomes" id="UP001595075"/>
    </source>
</evidence>
<sequence>MASARMITQDNGDKQHIDTTRMHKTHLCSIKVMPPDSYRTASPFYITDLRTAAEAQQLTTMQWLGMCVAAACTPAGTLISIQQQGPLYYEEAPITAYADTTEDTSHDKSTAKSPNLAALSIDLDTGFGGRGSRATAIWIGRGRA</sequence>
<reference evidence="1 2" key="1">
    <citation type="journal article" date="2024" name="Commun. Biol.">
        <title>Comparative genomic analysis of thermophilic fungi reveals convergent evolutionary adaptations and gene losses.</title>
        <authorList>
            <person name="Steindorff A.S."/>
            <person name="Aguilar-Pontes M.V."/>
            <person name="Robinson A.J."/>
            <person name="Andreopoulos B."/>
            <person name="LaButti K."/>
            <person name="Kuo A."/>
            <person name="Mondo S."/>
            <person name="Riley R."/>
            <person name="Otillar R."/>
            <person name="Haridas S."/>
            <person name="Lipzen A."/>
            <person name="Grimwood J."/>
            <person name="Schmutz J."/>
            <person name="Clum A."/>
            <person name="Reid I.D."/>
            <person name="Moisan M.C."/>
            <person name="Butler G."/>
            <person name="Nguyen T.T.M."/>
            <person name="Dewar K."/>
            <person name="Conant G."/>
            <person name="Drula E."/>
            <person name="Henrissat B."/>
            <person name="Hansel C."/>
            <person name="Singer S."/>
            <person name="Hutchinson M.I."/>
            <person name="de Vries R.P."/>
            <person name="Natvig D.O."/>
            <person name="Powell A.J."/>
            <person name="Tsang A."/>
            <person name="Grigoriev I.V."/>
        </authorList>
    </citation>
    <scope>NUCLEOTIDE SEQUENCE [LARGE SCALE GENOMIC DNA]</scope>
    <source>
        <strain evidence="1 2">CBS 494.80</strain>
    </source>
</reference>
<dbReference type="Proteomes" id="UP001595075">
    <property type="component" value="Unassembled WGS sequence"/>
</dbReference>
<proteinExistence type="predicted"/>
<name>A0ABR4BRS5_9HELO</name>
<protein>
    <submittedName>
        <fullName evidence="1">Uncharacterized protein</fullName>
    </submittedName>
</protein>